<proteinExistence type="predicted"/>
<dbReference type="Proteomes" id="UP000182658">
    <property type="component" value="Unassembled WGS sequence"/>
</dbReference>
<feature type="compositionally biased region" description="Polar residues" evidence="1">
    <location>
        <begin position="158"/>
        <end position="180"/>
    </location>
</feature>
<keyword evidence="3" id="KW-1185">Reference proteome</keyword>
<organism evidence="2 3">
    <name type="scientific">Coniochaeta ligniaria NRRL 30616</name>
    <dbReference type="NCBI Taxonomy" id="1408157"/>
    <lineage>
        <taxon>Eukaryota</taxon>
        <taxon>Fungi</taxon>
        <taxon>Dikarya</taxon>
        <taxon>Ascomycota</taxon>
        <taxon>Pezizomycotina</taxon>
        <taxon>Sordariomycetes</taxon>
        <taxon>Sordariomycetidae</taxon>
        <taxon>Coniochaetales</taxon>
        <taxon>Coniochaetaceae</taxon>
        <taxon>Coniochaeta</taxon>
    </lineage>
</organism>
<feature type="compositionally biased region" description="Basic and acidic residues" evidence="1">
    <location>
        <begin position="81"/>
        <end position="124"/>
    </location>
</feature>
<evidence type="ECO:0000313" key="3">
    <source>
        <dbReference type="Proteomes" id="UP000182658"/>
    </source>
</evidence>
<sequence length="328" mass="36866">MGFTSRPRDKVLYKRECIRAARGSVLDELDYQYGDYEDDDGYDDVEEQYDEDENEQYNEKEDGDQYNSSKEGGAEDEEGQDDKPADDKRGGDKVSESETKHHEEKKTAVKRDDKKQPTQKRLEQKQLSNQTTKKTTKQLNEEVVVRRPAKIRPDIHPTASQTASNHPTATQTTNTHSPSPIESVILPAHIKKRLAQTTARFNLSFTPHLPISTDTAATTTQGQLALLKEADEKVTNHIAAIFRRNAEMGAFLLCLDDGRIYTHDGRVVMEADGRLVMDFGSSRREKEKGRDLAARVAVPDISLLPGPRRRLGQVGPSTARENIGQCEN</sequence>
<evidence type="ECO:0000256" key="1">
    <source>
        <dbReference type="SAM" id="MobiDB-lite"/>
    </source>
</evidence>
<feature type="region of interest" description="Disordered" evidence="1">
    <location>
        <begin position="24"/>
        <end position="181"/>
    </location>
</feature>
<feature type="compositionally biased region" description="Acidic residues" evidence="1">
    <location>
        <begin position="27"/>
        <end position="64"/>
    </location>
</feature>
<evidence type="ECO:0000313" key="2">
    <source>
        <dbReference type="EMBL" id="OIW23311.1"/>
    </source>
</evidence>
<gene>
    <name evidence="2" type="ORF">CONLIGDRAFT_637736</name>
</gene>
<dbReference type="AlphaFoldDB" id="A0A1J7I6P1"/>
<name>A0A1J7I6P1_9PEZI</name>
<feature type="region of interest" description="Disordered" evidence="1">
    <location>
        <begin position="307"/>
        <end position="328"/>
    </location>
</feature>
<dbReference type="EMBL" id="KV875107">
    <property type="protein sequence ID" value="OIW23311.1"/>
    <property type="molecule type" value="Genomic_DNA"/>
</dbReference>
<feature type="compositionally biased region" description="Basic and acidic residues" evidence="1">
    <location>
        <begin position="139"/>
        <end position="155"/>
    </location>
</feature>
<accession>A0A1J7I6P1</accession>
<feature type="compositionally biased region" description="Polar residues" evidence="1">
    <location>
        <begin position="315"/>
        <end position="328"/>
    </location>
</feature>
<reference evidence="2 3" key="1">
    <citation type="submission" date="2016-10" db="EMBL/GenBank/DDBJ databases">
        <title>Draft genome sequence of Coniochaeta ligniaria NRRL30616, a lignocellulolytic fungus for bioabatement of inhibitors in plant biomass hydrolysates.</title>
        <authorList>
            <consortium name="DOE Joint Genome Institute"/>
            <person name="Jimenez D.J."/>
            <person name="Hector R.E."/>
            <person name="Riley R."/>
            <person name="Sun H."/>
            <person name="Grigoriev I.V."/>
            <person name="Van Elsas J.D."/>
            <person name="Nichols N.N."/>
        </authorList>
    </citation>
    <scope>NUCLEOTIDE SEQUENCE [LARGE SCALE GENOMIC DNA]</scope>
    <source>
        <strain evidence="2 3">NRRL 30616</strain>
    </source>
</reference>
<dbReference type="InParanoid" id="A0A1J7I6P1"/>
<protein>
    <submittedName>
        <fullName evidence="2">Uncharacterized protein</fullName>
    </submittedName>
</protein>